<evidence type="ECO:0000256" key="1">
    <source>
        <dbReference type="ARBA" id="ARBA00004167"/>
    </source>
</evidence>
<dbReference type="InterPro" id="IPR007452">
    <property type="entry name" value="TamB_C"/>
</dbReference>
<sequence>MVQLDVAVEAPESIFVRGRGVDARLGGSVRLTGSAASIEPVGAFNLVRGRLEVLGRRIVFDEGRVTLVGDLDPFIYFVASTEGGDVAVFINVQGRLSDVNISFSSEPRLPEDEVLARLLFGRGLAELSPAQIGRLALAAAELAGGAETPLLASLQNAIGLDNLDVITGPEGGVGVGAGRYISDNVYLGAELGAEGNTRATINLDITPNLKARGAVGADGSSEIGIFFERDY</sequence>
<accession>A0ABT3QVU6</accession>
<dbReference type="EMBL" id="JAPEVI010000001">
    <property type="protein sequence ID" value="MCX2721041.1"/>
    <property type="molecule type" value="Genomic_DNA"/>
</dbReference>
<gene>
    <name evidence="6" type="ORF">ON753_01265</name>
</gene>
<proteinExistence type="predicted"/>
<keyword evidence="2" id="KW-0812">Transmembrane</keyword>
<dbReference type="Proteomes" id="UP001300261">
    <property type="component" value="Unassembled WGS sequence"/>
</dbReference>
<feature type="domain" description="Translocation and assembly module TamB C-terminal" evidence="5">
    <location>
        <begin position="3"/>
        <end position="231"/>
    </location>
</feature>
<name>A0ABT3QVU6_9HYPH</name>
<evidence type="ECO:0000256" key="3">
    <source>
        <dbReference type="ARBA" id="ARBA00022989"/>
    </source>
</evidence>
<keyword evidence="4" id="KW-0472">Membrane</keyword>
<protein>
    <submittedName>
        <fullName evidence="6">Translocation/assembly module TamB domain-containing protein</fullName>
    </submittedName>
</protein>
<keyword evidence="7" id="KW-1185">Reference proteome</keyword>
<keyword evidence="3" id="KW-1133">Transmembrane helix</keyword>
<evidence type="ECO:0000313" key="7">
    <source>
        <dbReference type="Proteomes" id="UP001300261"/>
    </source>
</evidence>
<evidence type="ECO:0000256" key="4">
    <source>
        <dbReference type="ARBA" id="ARBA00023136"/>
    </source>
</evidence>
<evidence type="ECO:0000259" key="5">
    <source>
        <dbReference type="Pfam" id="PF04357"/>
    </source>
</evidence>
<evidence type="ECO:0000313" key="6">
    <source>
        <dbReference type="EMBL" id="MCX2721041.1"/>
    </source>
</evidence>
<dbReference type="RefSeq" id="WP_265960738.1">
    <property type="nucleotide sequence ID" value="NZ_JAPEVI010000001.1"/>
</dbReference>
<comment type="subcellular location">
    <subcellularLocation>
        <location evidence="1">Membrane</location>
        <topology evidence="1">Single-pass membrane protein</topology>
    </subcellularLocation>
</comment>
<evidence type="ECO:0000256" key="2">
    <source>
        <dbReference type="ARBA" id="ARBA00022692"/>
    </source>
</evidence>
<dbReference type="PANTHER" id="PTHR36985">
    <property type="entry name" value="TRANSLOCATION AND ASSEMBLY MODULE SUBUNIT TAMB"/>
    <property type="match status" value="1"/>
</dbReference>
<organism evidence="6 7">
    <name type="scientific">Roseibium salinum</name>
    <dbReference type="NCBI Taxonomy" id="1604349"/>
    <lineage>
        <taxon>Bacteria</taxon>
        <taxon>Pseudomonadati</taxon>
        <taxon>Pseudomonadota</taxon>
        <taxon>Alphaproteobacteria</taxon>
        <taxon>Hyphomicrobiales</taxon>
        <taxon>Stappiaceae</taxon>
        <taxon>Roseibium</taxon>
    </lineage>
</organism>
<dbReference type="Pfam" id="PF04357">
    <property type="entry name" value="TamB"/>
    <property type="match status" value="1"/>
</dbReference>
<reference evidence="6 7" key="1">
    <citation type="journal article" date="2016" name="Int. J. Syst. Evol. Microbiol.">
        <title>Labrenzia salina sp. nov., isolated from the rhizosphere of the halophyte Arthrocnemum macrostachyum.</title>
        <authorList>
            <person name="Camacho M."/>
            <person name="Redondo-Gomez S."/>
            <person name="Rodriguez-Llorente I."/>
            <person name="Rohde M."/>
            <person name="Sproer C."/>
            <person name="Schumann P."/>
            <person name="Klenk H.P."/>
            <person name="Montero-Calasanz M.D.C."/>
        </authorList>
    </citation>
    <scope>NUCLEOTIDE SEQUENCE [LARGE SCALE GENOMIC DNA]</scope>
    <source>
        <strain evidence="6 7">DSM 29163</strain>
    </source>
</reference>
<comment type="caution">
    <text evidence="6">The sequence shown here is derived from an EMBL/GenBank/DDBJ whole genome shotgun (WGS) entry which is preliminary data.</text>
</comment>
<dbReference type="PANTHER" id="PTHR36985:SF1">
    <property type="entry name" value="TRANSLOCATION AND ASSEMBLY MODULE SUBUNIT TAMB"/>
    <property type="match status" value="1"/>
</dbReference>